<proteinExistence type="predicted"/>
<dbReference type="InterPro" id="IPR023213">
    <property type="entry name" value="CAT-like_dom_sf"/>
</dbReference>
<sequence length="287" mass="32075">MARSNGITNVPKLTIEAVQTVPPYKVTDHPRPVRQVLATDPIGSGIFKRCLHVVFYYKKVTEEDSGWVFAGWTKETLAKALSEQPILSGRLWRGEDGNGELEIVANDSGVRLIEAQIAINLSEFLELKEKEEAEAQLVFWSDIDEQNPQFSPLFYVQVTVENANLEASEVCKSLSLLCIEETESRLGSKMGSEFYLFVKESSEAIKIEKYSKFGHAKPQLSLKTRVTCAGWDDIGANEIEFRDGNKPMHVSYWIGSTFYGLVMAIPPLNQATLGVNILVTVPNENKL</sequence>
<protein>
    <submittedName>
        <fullName evidence="1">Uncharacterized protein</fullName>
    </submittedName>
</protein>
<evidence type="ECO:0000313" key="1">
    <source>
        <dbReference type="EMBL" id="SPC94031.1"/>
    </source>
</evidence>
<reference evidence="1" key="1">
    <citation type="submission" date="2018-02" db="EMBL/GenBank/DDBJ databases">
        <authorList>
            <person name="Cohen D.B."/>
            <person name="Kent A.D."/>
        </authorList>
    </citation>
    <scope>NUCLEOTIDE SEQUENCE</scope>
</reference>
<dbReference type="AlphaFoldDB" id="A0A2N9G4B9"/>
<dbReference type="Gene3D" id="3.30.559.10">
    <property type="entry name" value="Chloramphenicol acetyltransferase-like domain"/>
    <property type="match status" value="1"/>
</dbReference>
<dbReference type="Pfam" id="PF02458">
    <property type="entry name" value="Transferase"/>
    <property type="match status" value="1"/>
</dbReference>
<accession>A0A2N9G4B9</accession>
<name>A0A2N9G4B9_FAGSY</name>
<organism evidence="1">
    <name type="scientific">Fagus sylvatica</name>
    <name type="common">Beechnut</name>
    <dbReference type="NCBI Taxonomy" id="28930"/>
    <lineage>
        <taxon>Eukaryota</taxon>
        <taxon>Viridiplantae</taxon>
        <taxon>Streptophyta</taxon>
        <taxon>Embryophyta</taxon>
        <taxon>Tracheophyta</taxon>
        <taxon>Spermatophyta</taxon>
        <taxon>Magnoliopsida</taxon>
        <taxon>eudicotyledons</taxon>
        <taxon>Gunneridae</taxon>
        <taxon>Pentapetalae</taxon>
        <taxon>rosids</taxon>
        <taxon>fabids</taxon>
        <taxon>Fagales</taxon>
        <taxon>Fagaceae</taxon>
        <taxon>Fagus</taxon>
    </lineage>
</organism>
<dbReference type="EMBL" id="OIVN01001446">
    <property type="protein sequence ID" value="SPC94031.1"/>
    <property type="molecule type" value="Genomic_DNA"/>
</dbReference>
<gene>
    <name evidence="1" type="ORF">FSB_LOCUS21913</name>
</gene>